<sequence length="248" mass="26587">MKSFNVKSNAKRFAKQLAGKFPGYIADEPVAVSPGAREWYPHVAAPSKVLAEGIPADIAAAAFVNGRPYDPETAAASAVEMLASETSGSVPGVLNIEAEVAKVADMTPTEVATATKANKAKVSEARKMTPADMKAAVEDLPPTKSTPEEIEARRAARRQRIATEGPKPAKAPKQTKAAKIIELVSRENGATFAELIEGTEWQAHTLRGYIAGTLRKKGHNIVCRKIKGEETRYLIPAPEVAACARRRF</sequence>
<evidence type="ECO:0000313" key="2">
    <source>
        <dbReference type="EMBL" id="MEI9402317.1"/>
    </source>
</evidence>
<dbReference type="RefSeq" id="WP_337092652.1">
    <property type="nucleotide sequence ID" value="NZ_JAPYKO010000004.1"/>
</dbReference>
<keyword evidence="3" id="KW-1185">Reference proteome</keyword>
<comment type="caution">
    <text evidence="2">The sequence shown here is derived from an EMBL/GenBank/DDBJ whole genome shotgun (WGS) entry which is preliminary data.</text>
</comment>
<gene>
    <name evidence="2" type="ORF">O7A05_09085</name>
</gene>
<dbReference type="InterPro" id="IPR021880">
    <property type="entry name" value="DUF3489"/>
</dbReference>
<organism evidence="2 3">
    <name type="scientific">Mesorhizobium argentiipisi</name>
    <dbReference type="NCBI Taxonomy" id="3015175"/>
    <lineage>
        <taxon>Bacteria</taxon>
        <taxon>Pseudomonadati</taxon>
        <taxon>Pseudomonadota</taxon>
        <taxon>Alphaproteobacteria</taxon>
        <taxon>Hyphomicrobiales</taxon>
        <taxon>Phyllobacteriaceae</taxon>
        <taxon>Mesorhizobium</taxon>
    </lineage>
</organism>
<dbReference type="Proteomes" id="UP001366503">
    <property type="component" value="Unassembled WGS sequence"/>
</dbReference>
<feature type="region of interest" description="Disordered" evidence="1">
    <location>
        <begin position="154"/>
        <end position="174"/>
    </location>
</feature>
<dbReference type="EMBL" id="JAPYKO010000004">
    <property type="protein sequence ID" value="MEI9402317.1"/>
    <property type="molecule type" value="Genomic_DNA"/>
</dbReference>
<dbReference type="Pfam" id="PF11994">
    <property type="entry name" value="DUF3489"/>
    <property type="match status" value="1"/>
</dbReference>
<evidence type="ECO:0000313" key="3">
    <source>
        <dbReference type="Proteomes" id="UP001366503"/>
    </source>
</evidence>
<protein>
    <submittedName>
        <fullName evidence="2">DUF3489 domain-containing protein</fullName>
    </submittedName>
</protein>
<name>A0ABU8K9P2_9HYPH</name>
<evidence type="ECO:0000256" key="1">
    <source>
        <dbReference type="SAM" id="MobiDB-lite"/>
    </source>
</evidence>
<accession>A0ABU8K9P2</accession>
<reference evidence="2 3" key="1">
    <citation type="submission" date="2022-12" db="EMBL/GenBank/DDBJ databases">
        <authorList>
            <person name="Muema E."/>
        </authorList>
    </citation>
    <scope>NUCLEOTIDE SEQUENCE [LARGE SCALE GENOMIC DNA]</scope>
    <source>
        <strain evidence="3">1330</strain>
    </source>
</reference>
<feature type="compositionally biased region" description="Low complexity" evidence="1">
    <location>
        <begin position="162"/>
        <end position="174"/>
    </location>
</feature>
<proteinExistence type="predicted"/>